<dbReference type="Gene3D" id="3.30.160.60">
    <property type="entry name" value="Classic Zinc Finger"/>
    <property type="match status" value="2"/>
</dbReference>
<dbReference type="EMBL" id="JBEVYD010000011">
    <property type="protein sequence ID" value="KAL3229547.1"/>
    <property type="molecule type" value="Genomic_DNA"/>
</dbReference>
<evidence type="ECO:0000259" key="9">
    <source>
        <dbReference type="PROSITE" id="PS50157"/>
    </source>
</evidence>
<feature type="compositionally biased region" description="Low complexity" evidence="8">
    <location>
        <begin position="145"/>
        <end position="188"/>
    </location>
</feature>
<dbReference type="PANTHER" id="PTHR40626">
    <property type="entry name" value="MIP31509P"/>
    <property type="match status" value="1"/>
</dbReference>
<dbReference type="Proteomes" id="UP001623330">
    <property type="component" value="Unassembled WGS sequence"/>
</dbReference>
<protein>
    <submittedName>
        <fullName evidence="10">Nutrient and stress factor 1</fullName>
    </submittedName>
</protein>
<feature type="compositionally biased region" description="Polar residues" evidence="8">
    <location>
        <begin position="88"/>
        <end position="100"/>
    </location>
</feature>
<organism evidence="10 11">
    <name type="scientific">Nakaseomyces bracarensis</name>
    <dbReference type="NCBI Taxonomy" id="273131"/>
    <lineage>
        <taxon>Eukaryota</taxon>
        <taxon>Fungi</taxon>
        <taxon>Dikarya</taxon>
        <taxon>Ascomycota</taxon>
        <taxon>Saccharomycotina</taxon>
        <taxon>Saccharomycetes</taxon>
        <taxon>Saccharomycetales</taxon>
        <taxon>Saccharomycetaceae</taxon>
        <taxon>Nakaseomyces</taxon>
    </lineage>
</organism>
<dbReference type="Pfam" id="PF00096">
    <property type="entry name" value="zf-C2H2"/>
    <property type="match status" value="2"/>
</dbReference>
<evidence type="ECO:0000256" key="5">
    <source>
        <dbReference type="ARBA" id="ARBA00022833"/>
    </source>
</evidence>
<evidence type="ECO:0000256" key="6">
    <source>
        <dbReference type="ARBA" id="ARBA00023242"/>
    </source>
</evidence>
<evidence type="ECO:0000256" key="2">
    <source>
        <dbReference type="ARBA" id="ARBA00022723"/>
    </source>
</evidence>
<keyword evidence="5" id="KW-0862">Zinc</keyword>
<sequence length="429" mass="48147">MTASDFKNNENSEYIYNSKNSPDRGSSQQNKKVFQCSGFEDCSMAFTRAEHLARHIRKHTGEKPFQCDICLKYFSRIDNLKQHKDSVHSTNKTRNFNSVYYNRKKKKMTKKSDVSTTSDNNSSSSNDSNLVLNSPSSRYVPFGTSYNNNNSSQISDSKSSTFSSNSLSEDGNDSAASSTNSSNGINNNIQKTEELDGQYNKPLNQNILPSYFPMSQKLPLYQINVAHTPTQFAPLPYKYMKGNKHPMQPLPTHGNLHTYDNFNVFNSNNPYNNMNTHNEGQSPVSQYIAQNIMNEPVVKYNGVTIKRGEGSIHDRGSGRKPVGYFRTTSPSSYKSPMPSDRKRHHSNDNGNIIGRRNDNKDELSDNSSTLKNSTLALESPTLNNQSNFNKNESKQTPNNGSQSTSDTSVDTRSDDEGSSSRLKVNYIIT</sequence>
<comment type="caution">
    <text evidence="10">The sequence shown here is derived from an EMBL/GenBank/DDBJ whole genome shotgun (WGS) entry which is preliminary data.</text>
</comment>
<feature type="region of interest" description="Disordered" evidence="8">
    <location>
        <begin position="84"/>
        <end position="188"/>
    </location>
</feature>
<feature type="region of interest" description="Disordered" evidence="8">
    <location>
        <begin position="308"/>
        <end position="429"/>
    </location>
</feature>
<keyword evidence="4 7" id="KW-0863">Zinc-finger</keyword>
<feature type="compositionally biased region" description="Polar residues" evidence="8">
    <location>
        <begin position="365"/>
        <end position="402"/>
    </location>
</feature>
<dbReference type="InterPro" id="IPR013087">
    <property type="entry name" value="Znf_C2H2_type"/>
</dbReference>
<evidence type="ECO:0000256" key="3">
    <source>
        <dbReference type="ARBA" id="ARBA00022737"/>
    </source>
</evidence>
<feature type="domain" description="C2H2-type" evidence="9">
    <location>
        <begin position="65"/>
        <end position="93"/>
    </location>
</feature>
<dbReference type="InterPro" id="IPR051059">
    <property type="entry name" value="VerF-like"/>
</dbReference>
<name>A0ABR4NNN3_9SACH</name>
<dbReference type="PROSITE" id="PS50157">
    <property type="entry name" value="ZINC_FINGER_C2H2_2"/>
    <property type="match status" value="2"/>
</dbReference>
<gene>
    <name evidence="10" type="ORF">RNJ44_01683</name>
</gene>
<comment type="subcellular location">
    <subcellularLocation>
        <location evidence="1">Nucleus</location>
    </subcellularLocation>
</comment>
<feature type="compositionally biased region" description="Basic and acidic residues" evidence="8">
    <location>
        <begin position="308"/>
        <end position="317"/>
    </location>
</feature>
<evidence type="ECO:0000256" key="1">
    <source>
        <dbReference type="ARBA" id="ARBA00004123"/>
    </source>
</evidence>
<dbReference type="PANTHER" id="PTHR40626:SF32">
    <property type="entry name" value="ZINC FINGER PROTEIN RST2"/>
    <property type="match status" value="1"/>
</dbReference>
<evidence type="ECO:0000313" key="10">
    <source>
        <dbReference type="EMBL" id="KAL3229547.1"/>
    </source>
</evidence>
<keyword evidence="11" id="KW-1185">Reference proteome</keyword>
<evidence type="ECO:0000256" key="8">
    <source>
        <dbReference type="SAM" id="MobiDB-lite"/>
    </source>
</evidence>
<accession>A0ABR4NNN3</accession>
<feature type="compositionally biased region" description="Low complexity" evidence="8">
    <location>
        <begin position="114"/>
        <end position="137"/>
    </location>
</feature>
<evidence type="ECO:0000256" key="7">
    <source>
        <dbReference type="PROSITE-ProRule" id="PRU00042"/>
    </source>
</evidence>
<keyword evidence="6" id="KW-0539">Nucleus</keyword>
<proteinExistence type="predicted"/>
<reference evidence="10 11" key="1">
    <citation type="submission" date="2024-05" db="EMBL/GenBank/DDBJ databases">
        <title>Long read based assembly of the Candida bracarensis genome reveals expanded adhesin content.</title>
        <authorList>
            <person name="Marcet-Houben M."/>
            <person name="Ksiezopolska E."/>
            <person name="Gabaldon T."/>
        </authorList>
    </citation>
    <scope>NUCLEOTIDE SEQUENCE [LARGE SCALE GENOMIC DNA]</scope>
    <source>
        <strain evidence="10 11">CBM6</strain>
    </source>
</reference>
<keyword evidence="2" id="KW-0479">Metal-binding</keyword>
<dbReference type="SMART" id="SM00355">
    <property type="entry name" value="ZnF_C2H2"/>
    <property type="match status" value="2"/>
</dbReference>
<evidence type="ECO:0000256" key="4">
    <source>
        <dbReference type="ARBA" id="ARBA00022771"/>
    </source>
</evidence>
<feature type="region of interest" description="Disordered" evidence="8">
    <location>
        <begin position="1"/>
        <end position="29"/>
    </location>
</feature>
<dbReference type="SUPFAM" id="SSF57667">
    <property type="entry name" value="beta-beta-alpha zinc fingers"/>
    <property type="match status" value="1"/>
</dbReference>
<evidence type="ECO:0000313" key="11">
    <source>
        <dbReference type="Proteomes" id="UP001623330"/>
    </source>
</evidence>
<keyword evidence="3" id="KW-0677">Repeat</keyword>
<dbReference type="PROSITE" id="PS00028">
    <property type="entry name" value="ZINC_FINGER_C2H2_1"/>
    <property type="match status" value="1"/>
</dbReference>
<feature type="domain" description="C2H2-type" evidence="9">
    <location>
        <begin position="34"/>
        <end position="64"/>
    </location>
</feature>
<dbReference type="InterPro" id="IPR036236">
    <property type="entry name" value="Znf_C2H2_sf"/>
</dbReference>